<protein>
    <recommendedName>
        <fullName evidence="3">DUF669 domain-containing protein</fullName>
    </recommendedName>
</protein>
<proteinExistence type="predicted"/>
<comment type="caution">
    <text evidence="2">The sequence shown here is derived from an EMBL/GenBank/DDBJ whole genome shotgun (WGS) entry which is preliminary data.</text>
</comment>
<feature type="compositionally biased region" description="Low complexity" evidence="1">
    <location>
        <begin position="178"/>
        <end position="198"/>
    </location>
</feature>
<feature type="compositionally biased region" description="Basic residues" evidence="1">
    <location>
        <begin position="167"/>
        <end position="177"/>
    </location>
</feature>
<evidence type="ECO:0008006" key="3">
    <source>
        <dbReference type="Google" id="ProtNLM"/>
    </source>
</evidence>
<name>A0A0F9PBE0_9ZZZZ</name>
<feature type="compositionally biased region" description="Basic and acidic residues" evidence="1">
    <location>
        <begin position="156"/>
        <end position="166"/>
    </location>
</feature>
<dbReference type="EMBL" id="LAZR01002504">
    <property type="protein sequence ID" value="KKN29175.1"/>
    <property type="molecule type" value="Genomic_DNA"/>
</dbReference>
<sequence>MPYQPAGYDPDAGEFGHIKPGPYAVVVEALELKYGEESQEPYIAWTFVVAEGEFKNRKVWNNTTLQESGINFPTGFYKSIIAALGEDEGAVAVSEIESTEWDDEETLAEHVGSLICGRVVTIAVSNRVYQGRAQNDVIGIKVYSGDMPQLDTEELAATREATDRPRPKAKAKGKGKKAPAPQGGKATAKGGAKADTGF</sequence>
<evidence type="ECO:0000313" key="2">
    <source>
        <dbReference type="EMBL" id="KKN29175.1"/>
    </source>
</evidence>
<dbReference type="InterPro" id="IPR007731">
    <property type="entry name" value="DUF669"/>
</dbReference>
<dbReference type="Pfam" id="PF05037">
    <property type="entry name" value="DUF669"/>
    <property type="match status" value="1"/>
</dbReference>
<evidence type="ECO:0000256" key="1">
    <source>
        <dbReference type="SAM" id="MobiDB-lite"/>
    </source>
</evidence>
<organism evidence="2">
    <name type="scientific">marine sediment metagenome</name>
    <dbReference type="NCBI Taxonomy" id="412755"/>
    <lineage>
        <taxon>unclassified sequences</taxon>
        <taxon>metagenomes</taxon>
        <taxon>ecological metagenomes</taxon>
    </lineage>
</organism>
<accession>A0A0F9PBE0</accession>
<reference evidence="2" key="1">
    <citation type="journal article" date="2015" name="Nature">
        <title>Complex archaea that bridge the gap between prokaryotes and eukaryotes.</title>
        <authorList>
            <person name="Spang A."/>
            <person name="Saw J.H."/>
            <person name="Jorgensen S.L."/>
            <person name="Zaremba-Niedzwiedzka K."/>
            <person name="Martijn J."/>
            <person name="Lind A.E."/>
            <person name="van Eijk R."/>
            <person name="Schleper C."/>
            <person name="Guy L."/>
            <person name="Ettema T.J."/>
        </authorList>
    </citation>
    <scope>NUCLEOTIDE SEQUENCE</scope>
</reference>
<gene>
    <name evidence="2" type="ORF">LCGC14_0846810</name>
</gene>
<feature type="region of interest" description="Disordered" evidence="1">
    <location>
        <begin position="155"/>
        <end position="198"/>
    </location>
</feature>
<dbReference type="AlphaFoldDB" id="A0A0F9PBE0"/>